<feature type="region of interest" description="Disordered" evidence="1">
    <location>
        <begin position="497"/>
        <end position="517"/>
    </location>
</feature>
<dbReference type="EMBL" id="ML992509">
    <property type="protein sequence ID" value="KAF2222207.1"/>
    <property type="molecule type" value="Genomic_DNA"/>
</dbReference>
<feature type="compositionally biased region" description="Acidic residues" evidence="1">
    <location>
        <begin position="355"/>
        <end position="364"/>
    </location>
</feature>
<evidence type="ECO:0000256" key="1">
    <source>
        <dbReference type="SAM" id="MobiDB-lite"/>
    </source>
</evidence>
<feature type="compositionally biased region" description="Basic residues" evidence="1">
    <location>
        <begin position="87"/>
        <end position="99"/>
    </location>
</feature>
<feature type="compositionally biased region" description="Basic residues" evidence="1">
    <location>
        <begin position="220"/>
        <end position="231"/>
    </location>
</feature>
<feature type="compositionally biased region" description="Low complexity" evidence="1">
    <location>
        <begin position="416"/>
        <end position="428"/>
    </location>
</feature>
<evidence type="ECO:0000313" key="3">
    <source>
        <dbReference type="Proteomes" id="UP000799538"/>
    </source>
</evidence>
<dbReference type="Proteomes" id="UP000799538">
    <property type="component" value="Unassembled WGS sequence"/>
</dbReference>
<dbReference type="AlphaFoldDB" id="A0A6A6G950"/>
<feature type="compositionally biased region" description="Polar residues" evidence="1">
    <location>
        <begin position="62"/>
        <end position="77"/>
    </location>
</feature>
<name>A0A6A6G950_9PEZI</name>
<gene>
    <name evidence="2" type="ORF">BDZ85DRAFT_138833</name>
</gene>
<accession>A0A6A6G950</accession>
<organism evidence="2 3">
    <name type="scientific">Elsinoe ampelina</name>
    <dbReference type="NCBI Taxonomy" id="302913"/>
    <lineage>
        <taxon>Eukaryota</taxon>
        <taxon>Fungi</taxon>
        <taxon>Dikarya</taxon>
        <taxon>Ascomycota</taxon>
        <taxon>Pezizomycotina</taxon>
        <taxon>Dothideomycetes</taxon>
        <taxon>Dothideomycetidae</taxon>
        <taxon>Myriangiales</taxon>
        <taxon>Elsinoaceae</taxon>
        <taxon>Elsinoe</taxon>
    </lineage>
</organism>
<feature type="compositionally biased region" description="Polar residues" evidence="1">
    <location>
        <begin position="182"/>
        <end position="204"/>
    </location>
</feature>
<keyword evidence="3" id="KW-1185">Reference proteome</keyword>
<proteinExistence type="predicted"/>
<reference evidence="3" key="1">
    <citation type="journal article" date="2020" name="Stud. Mycol.">
        <title>101 Dothideomycetes genomes: A test case for predicting lifestyles and emergence of pathogens.</title>
        <authorList>
            <person name="Haridas S."/>
            <person name="Albert R."/>
            <person name="Binder M."/>
            <person name="Bloem J."/>
            <person name="LaButti K."/>
            <person name="Salamov A."/>
            <person name="Andreopoulos B."/>
            <person name="Baker S."/>
            <person name="Barry K."/>
            <person name="Bills G."/>
            <person name="Bluhm B."/>
            <person name="Cannon C."/>
            <person name="Castanera R."/>
            <person name="Culley D."/>
            <person name="Daum C."/>
            <person name="Ezra D."/>
            <person name="Gonzalez J."/>
            <person name="Henrissat B."/>
            <person name="Kuo A."/>
            <person name="Liang C."/>
            <person name="Lipzen A."/>
            <person name="Lutzoni F."/>
            <person name="Magnuson J."/>
            <person name="Mondo S."/>
            <person name="Nolan M."/>
            <person name="Ohm R."/>
            <person name="Pangilinan J."/>
            <person name="Park H.-J."/>
            <person name="Ramirez L."/>
            <person name="Alfaro M."/>
            <person name="Sun H."/>
            <person name="Tritt A."/>
            <person name="Yoshinaga Y."/>
            <person name="Zwiers L.-H."/>
            <person name="Turgeon B."/>
            <person name="Goodwin S."/>
            <person name="Spatafora J."/>
            <person name="Crous P."/>
            <person name="Grigoriev I."/>
        </authorList>
    </citation>
    <scope>NUCLEOTIDE SEQUENCE [LARGE SCALE GENOMIC DNA]</scope>
    <source>
        <strain evidence="3">CECT 20119</strain>
    </source>
</reference>
<feature type="region of interest" description="Disordered" evidence="1">
    <location>
        <begin position="351"/>
        <end position="383"/>
    </location>
</feature>
<protein>
    <submittedName>
        <fullName evidence="2">Uncharacterized protein</fullName>
    </submittedName>
</protein>
<feature type="region of interest" description="Disordered" evidence="1">
    <location>
        <begin position="407"/>
        <end position="429"/>
    </location>
</feature>
<feature type="compositionally biased region" description="Basic and acidic residues" evidence="1">
    <location>
        <begin position="166"/>
        <end position="176"/>
    </location>
</feature>
<feature type="compositionally biased region" description="Basic and acidic residues" evidence="1">
    <location>
        <begin position="365"/>
        <end position="375"/>
    </location>
</feature>
<feature type="region of interest" description="Disordered" evidence="1">
    <location>
        <begin position="41"/>
        <end position="239"/>
    </location>
</feature>
<sequence length="586" mass="63119">MATGAMNERARQAIAGTHFVDLHGRPSGRLSSVFVGREPRRDYTPVVRTATGNQAPEFEPQGSGSRNPTPGPSTLTGKLQGKLPILNRRRLTGRKRRRSSSASLEHDLFSNSKSPQSAGHHGPRPVPAVPLALHGSTPSLYDCTDTETRRRRRDEAVASQRSQDYGSEHFGTESPRRPVTLADQQGSRSDTSPANPSAGRNSRATLIRGVVPAASAARAKSARRLSRKPAAHMRDAEWTEEYEPAPADSVGVITLASTRERRIVLSVEDTTAASADISSAANDLADSSDGSDSDDIRSGYGDAAIARSISEDSSVSDINRSAGRRVMDSVVIERRISGQSLLRPLNTLRPVAFDPSEESGPDECDIPRSSREGPKTRQNSPIYLPFMPMNREARTFQREGAPEVMSHIGSGEGRPAGSTSSGVAGVAGPDEQGQIMRIDHVSSGSAGGSENTTNTSAIMHLPNDHRRDSNVNSTQADGANRAPAEIRGFVNRAVEHREQDTVRHRSPPIERQQPDRLATSVRGTTHGELRGTETRCASCRIPKRPVHAVHRNWRSMLAQSRHAPGEELMLNARAATLTCSTGGTTA</sequence>
<evidence type="ECO:0000313" key="2">
    <source>
        <dbReference type="EMBL" id="KAF2222207.1"/>
    </source>
</evidence>